<accession>A0A7X0KI89</accession>
<evidence type="ECO:0000256" key="1">
    <source>
        <dbReference type="SAM" id="Phobius"/>
    </source>
</evidence>
<reference evidence="2 3" key="1">
    <citation type="submission" date="2020-08" db="EMBL/GenBank/DDBJ databases">
        <title>Genomic Encyclopedia of Type Strains, Phase IV (KMG-IV): sequencing the most valuable type-strain genomes for metagenomic binning, comparative biology and taxonomic classification.</title>
        <authorList>
            <person name="Goeker M."/>
        </authorList>
    </citation>
    <scope>NUCLEOTIDE SEQUENCE [LARGE SCALE GENOMIC DNA]</scope>
    <source>
        <strain evidence="2 3">DSM 7051</strain>
    </source>
</reference>
<evidence type="ECO:0000313" key="2">
    <source>
        <dbReference type="EMBL" id="MBB6352485.1"/>
    </source>
</evidence>
<dbReference type="RefSeq" id="WP_184697297.1">
    <property type="nucleotide sequence ID" value="NZ_BAABEG010000001.1"/>
</dbReference>
<sequence length="221" mass="24936">MNLRKIADIVVLIIIGFCLGGMFSDVSATDQYLSEWQTLIAGILAVAAAAWTVGEMRRNDSMQQQRHEELMLLNLRADRLRAERAAFPYADKLEYASNIISERVEQLGAHRDIDINRRVAINIAQAMNFIIDYLRADAIIDAKPLFGSAMAFSFESLEKRIEISARTTIGLCETLAETETDFGKKLEEHWPKIALNSLTIARSCREFAVELKRLADHYGPD</sequence>
<comment type="caution">
    <text evidence="2">The sequence shown here is derived from an EMBL/GenBank/DDBJ whole genome shotgun (WGS) entry which is preliminary data.</text>
</comment>
<protein>
    <submittedName>
        <fullName evidence="2">Uncharacterized protein</fullName>
    </submittedName>
</protein>
<evidence type="ECO:0000313" key="3">
    <source>
        <dbReference type="Proteomes" id="UP000536262"/>
    </source>
</evidence>
<keyword evidence="1" id="KW-0472">Membrane</keyword>
<keyword evidence="3" id="KW-1185">Reference proteome</keyword>
<gene>
    <name evidence="2" type="ORF">GGR00_000237</name>
</gene>
<organism evidence="2 3">
    <name type="scientific">Aminobacter aganoensis</name>
    <dbReference type="NCBI Taxonomy" id="83264"/>
    <lineage>
        <taxon>Bacteria</taxon>
        <taxon>Pseudomonadati</taxon>
        <taxon>Pseudomonadota</taxon>
        <taxon>Alphaproteobacteria</taxon>
        <taxon>Hyphomicrobiales</taxon>
        <taxon>Phyllobacteriaceae</taxon>
        <taxon>Aminobacter</taxon>
    </lineage>
</organism>
<feature type="transmembrane region" description="Helical" evidence="1">
    <location>
        <begin position="7"/>
        <end position="24"/>
    </location>
</feature>
<name>A0A7X0KI89_9HYPH</name>
<dbReference type="AlphaFoldDB" id="A0A7X0KI89"/>
<feature type="transmembrane region" description="Helical" evidence="1">
    <location>
        <begin position="36"/>
        <end position="54"/>
    </location>
</feature>
<keyword evidence="1" id="KW-0812">Transmembrane</keyword>
<dbReference type="Proteomes" id="UP000536262">
    <property type="component" value="Unassembled WGS sequence"/>
</dbReference>
<proteinExistence type="predicted"/>
<dbReference type="EMBL" id="JACHOU010000001">
    <property type="protein sequence ID" value="MBB6352485.1"/>
    <property type="molecule type" value="Genomic_DNA"/>
</dbReference>
<keyword evidence="1" id="KW-1133">Transmembrane helix</keyword>